<comment type="subcellular location">
    <subcellularLocation>
        <location evidence="1">Cell membrane</location>
        <topology evidence="1">Multi-pass membrane protein</topology>
    </subcellularLocation>
</comment>
<dbReference type="PRINTS" id="PR00237">
    <property type="entry name" value="GPCRRHODOPSN"/>
</dbReference>
<feature type="transmembrane region" description="Helical" evidence="9">
    <location>
        <begin position="226"/>
        <end position="249"/>
    </location>
</feature>
<reference evidence="11" key="2">
    <citation type="submission" date="2025-09" db="UniProtKB">
        <authorList>
            <consortium name="Ensembl"/>
        </authorList>
    </citation>
    <scope>IDENTIFICATION</scope>
</reference>
<evidence type="ECO:0000256" key="2">
    <source>
        <dbReference type="ARBA" id="ARBA00022475"/>
    </source>
</evidence>
<feature type="domain" description="G-protein coupled receptors family 1 profile" evidence="10">
    <location>
        <begin position="11"/>
        <end position="277"/>
    </location>
</feature>
<keyword evidence="2" id="KW-1003">Cell membrane</keyword>
<dbReference type="Ensembl" id="ENSPKIT00000039522.1">
    <property type="protein sequence ID" value="ENSPKIP00000015064.1"/>
    <property type="gene ID" value="ENSPKIG00000001901.1"/>
</dbReference>
<dbReference type="PANTHER" id="PTHR22752:SF14">
    <property type="entry name" value="G-PROTEIN COUPLED RECEPTORS FAMILY 1 PROFILE DOMAIN-CONTAINING PROTEIN"/>
    <property type="match status" value="1"/>
</dbReference>
<keyword evidence="4 9" id="KW-1133">Transmembrane helix</keyword>
<dbReference type="CDD" id="cd00637">
    <property type="entry name" value="7tm_classA_rhodopsin-like"/>
    <property type="match status" value="1"/>
</dbReference>
<dbReference type="Gene3D" id="1.20.1070.10">
    <property type="entry name" value="Rhodopsin 7-helix transmembrane proteins"/>
    <property type="match status" value="1"/>
</dbReference>
<evidence type="ECO:0000256" key="6">
    <source>
        <dbReference type="ARBA" id="ARBA00023136"/>
    </source>
</evidence>
<dbReference type="Pfam" id="PF00001">
    <property type="entry name" value="7tm_1"/>
    <property type="match status" value="1"/>
</dbReference>
<keyword evidence="5" id="KW-0297">G-protein coupled receptor</keyword>
<dbReference type="InterPro" id="IPR000276">
    <property type="entry name" value="GPCR_Rhodpsn"/>
</dbReference>
<evidence type="ECO:0000256" key="3">
    <source>
        <dbReference type="ARBA" id="ARBA00022692"/>
    </source>
</evidence>
<evidence type="ECO:0000256" key="5">
    <source>
        <dbReference type="ARBA" id="ARBA00023040"/>
    </source>
</evidence>
<organism evidence="11 12">
    <name type="scientific">Paramormyrops kingsleyae</name>
    <dbReference type="NCBI Taxonomy" id="1676925"/>
    <lineage>
        <taxon>Eukaryota</taxon>
        <taxon>Metazoa</taxon>
        <taxon>Chordata</taxon>
        <taxon>Craniata</taxon>
        <taxon>Vertebrata</taxon>
        <taxon>Euteleostomi</taxon>
        <taxon>Actinopterygii</taxon>
        <taxon>Neopterygii</taxon>
        <taxon>Teleostei</taxon>
        <taxon>Osteoglossocephala</taxon>
        <taxon>Osteoglossomorpha</taxon>
        <taxon>Osteoglossiformes</taxon>
        <taxon>Mormyridae</taxon>
        <taxon>Paramormyrops</taxon>
    </lineage>
</organism>
<feature type="transmembrane region" description="Helical" evidence="9">
    <location>
        <begin position="30"/>
        <end position="52"/>
    </location>
</feature>
<feature type="transmembrane region" description="Helical" evidence="9">
    <location>
        <begin position="171"/>
        <end position="194"/>
    </location>
</feature>
<name>A0A3B3R9V0_9TELE</name>
<evidence type="ECO:0000259" key="10">
    <source>
        <dbReference type="PROSITE" id="PS50262"/>
    </source>
</evidence>
<dbReference type="InterPro" id="IPR017452">
    <property type="entry name" value="GPCR_Rhodpsn_7TM"/>
</dbReference>
<evidence type="ECO:0000256" key="9">
    <source>
        <dbReference type="SAM" id="Phobius"/>
    </source>
</evidence>
<feature type="transmembrane region" description="Helical" evidence="9">
    <location>
        <begin position="255"/>
        <end position="276"/>
    </location>
</feature>
<evidence type="ECO:0000313" key="12">
    <source>
        <dbReference type="Proteomes" id="UP000261540"/>
    </source>
</evidence>
<dbReference type="AlphaFoldDB" id="A0A3B3R9V0"/>
<sequence length="281" mass="30618">MICTTVASVCGNITLLLVLALNQGLRTETWALTLSVCLSDLALGLCTVPFGVHNSLLGVWGGAGGSSGEEGRYAGDGPLCWAAGFSFVLFQLASLHSLTWATVDKFTEICFALQYPRLFTKSRSRGSLALLWLYSLLSATLPLLGCGSYRYSAGRFICAPSFPSSGTGLSLLFLGVGVIAPILVICSLYTYLVYIARSQALRGTFICNEQHCHYVPAKNYFRSSMVMTTTLCLLVCWLPYIITCFYEVFTSRESPVWANALATWLVLLTSALNPWINCMTQ</sequence>
<accession>A0A3B3R9V0</accession>
<evidence type="ECO:0000256" key="4">
    <source>
        <dbReference type="ARBA" id="ARBA00022989"/>
    </source>
</evidence>
<dbReference type="Proteomes" id="UP000261540">
    <property type="component" value="Unplaced"/>
</dbReference>
<reference evidence="11" key="1">
    <citation type="submission" date="2025-08" db="UniProtKB">
        <authorList>
            <consortium name="Ensembl"/>
        </authorList>
    </citation>
    <scope>IDENTIFICATION</scope>
</reference>
<keyword evidence="8" id="KW-0807">Transducer</keyword>
<dbReference type="SUPFAM" id="SSF81321">
    <property type="entry name" value="Family A G protein-coupled receptor-like"/>
    <property type="match status" value="1"/>
</dbReference>
<keyword evidence="3 9" id="KW-0812">Transmembrane</keyword>
<protein>
    <recommendedName>
        <fullName evidence="10">G-protein coupled receptors family 1 profile domain-containing protein</fullName>
    </recommendedName>
</protein>
<keyword evidence="7" id="KW-0675">Receptor</keyword>
<evidence type="ECO:0000256" key="8">
    <source>
        <dbReference type="ARBA" id="ARBA00023224"/>
    </source>
</evidence>
<dbReference type="STRING" id="1676925.ENSPKIP00000015064"/>
<keyword evidence="12" id="KW-1185">Reference proteome</keyword>
<evidence type="ECO:0000313" key="11">
    <source>
        <dbReference type="Ensembl" id="ENSPKIP00000015064.1"/>
    </source>
</evidence>
<proteinExistence type="predicted"/>
<dbReference type="GO" id="GO:0005886">
    <property type="term" value="C:plasma membrane"/>
    <property type="evidence" value="ECO:0007669"/>
    <property type="project" value="UniProtKB-SubCell"/>
</dbReference>
<dbReference type="PANTHER" id="PTHR22752">
    <property type="entry name" value="G PROTEIN-COUPLED RECEPTOR"/>
    <property type="match status" value="1"/>
</dbReference>
<dbReference type="GO" id="GO:0004930">
    <property type="term" value="F:G protein-coupled receptor activity"/>
    <property type="evidence" value="ECO:0007669"/>
    <property type="project" value="UniProtKB-KW"/>
</dbReference>
<keyword evidence="6 9" id="KW-0472">Membrane</keyword>
<feature type="transmembrane region" description="Helical" evidence="9">
    <location>
        <begin position="128"/>
        <end position="151"/>
    </location>
</feature>
<evidence type="ECO:0000256" key="1">
    <source>
        <dbReference type="ARBA" id="ARBA00004651"/>
    </source>
</evidence>
<dbReference type="GeneTree" id="ENSGT00940000166955"/>
<evidence type="ECO:0000256" key="7">
    <source>
        <dbReference type="ARBA" id="ARBA00023170"/>
    </source>
</evidence>
<dbReference type="PROSITE" id="PS50262">
    <property type="entry name" value="G_PROTEIN_RECEP_F1_2"/>
    <property type="match status" value="1"/>
</dbReference>